<dbReference type="Proteomes" id="UP000806285">
    <property type="component" value="Unassembled WGS sequence"/>
</dbReference>
<feature type="transmembrane region" description="Helical" evidence="2">
    <location>
        <begin position="366"/>
        <end position="387"/>
    </location>
</feature>
<feature type="compositionally biased region" description="Acidic residues" evidence="1">
    <location>
        <begin position="575"/>
        <end position="587"/>
    </location>
</feature>
<evidence type="ECO:0000256" key="3">
    <source>
        <dbReference type="SAM" id="SignalP"/>
    </source>
</evidence>
<feature type="transmembrane region" description="Helical" evidence="2">
    <location>
        <begin position="283"/>
        <end position="301"/>
    </location>
</feature>
<dbReference type="SUPFAM" id="SSF55073">
    <property type="entry name" value="Nucleotide cyclase"/>
    <property type="match status" value="1"/>
</dbReference>
<dbReference type="SMART" id="SM00267">
    <property type="entry name" value="GGDEF"/>
    <property type="match status" value="1"/>
</dbReference>
<feature type="signal peptide" evidence="3">
    <location>
        <begin position="1"/>
        <end position="24"/>
    </location>
</feature>
<dbReference type="InterPro" id="IPR011622">
    <property type="entry name" value="7TMR_DISM_rcpt_extracell_dom2"/>
</dbReference>
<dbReference type="NCBIfam" id="TIGR00254">
    <property type="entry name" value="GGDEF"/>
    <property type="match status" value="1"/>
</dbReference>
<comment type="caution">
    <text evidence="5">The sequence shown here is derived from an EMBL/GenBank/DDBJ whole genome shotgun (WGS) entry which is preliminary data.</text>
</comment>
<feature type="region of interest" description="Disordered" evidence="1">
    <location>
        <begin position="566"/>
        <end position="597"/>
    </location>
</feature>
<dbReference type="InterPro" id="IPR011623">
    <property type="entry name" value="7TMR_DISM_rcpt_extracell_dom1"/>
</dbReference>
<feature type="chain" id="PRO_5045047276" evidence="3">
    <location>
        <begin position="25"/>
        <end position="597"/>
    </location>
</feature>
<keyword evidence="3" id="KW-0732">Signal</keyword>
<keyword evidence="2" id="KW-0812">Transmembrane</keyword>
<evidence type="ECO:0000259" key="4">
    <source>
        <dbReference type="PROSITE" id="PS50887"/>
    </source>
</evidence>
<feature type="domain" description="GGDEF" evidence="4">
    <location>
        <begin position="434"/>
        <end position="567"/>
    </location>
</feature>
<dbReference type="Pfam" id="PF00990">
    <property type="entry name" value="GGDEF"/>
    <property type="match status" value="1"/>
</dbReference>
<feature type="transmembrane region" description="Helical" evidence="2">
    <location>
        <begin position="307"/>
        <end position="328"/>
    </location>
</feature>
<dbReference type="Gene3D" id="2.60.40.2380">
    <property type="match status" value="1"/>
</dbReference>
<feature type="transmembrane region" description="Helical" evidence="2">
    <location>
        <begin position="253"/>
        <end position="271"/>
    </location>
</feature>
<dbReference type="InterPro" id="IPR052155">
    <property type="entry name" value="Biofilm_reg_signaling"/>
</dbReference>
<reference evidence="5 6" key="1">
    <citation type="submission" date="2020-10" db="EMBL/GenBank/DDBJ databases">
        <title>Ramlibacter sp. HM2 16S ribosomal RNA gene Genome sequencing and assembly.</title>
        <authorList>
            <person name="Kang M."/>
        </authorList>
    </citation>
    <scope>NUCLEOTIDE SEQUENCE [LARGE SCALE GENOMIC DNA]</scope>
    <source>
        <strain evidence="5 6">HM2</strain>
    </source>
</reference>
<dbReference type="Pfam" id="PF07695">
    <property type="entry name" value="7TMR-DISM_7TM"/>
    <property type="match status" value="1"/>
</dbReference>
<dbReference type="PANTHER" id="PTHR44757">
    <property type="entry name" value="DIGUANYLATE CYCLASE DGCP"/>
    <property type="match status" value="1"/>
</dbReference>
<sequence>MRWSPARSAAVLLGLVLCCLSAPAAAETLLRDAVPSVEASAQARAWVDARGDATVAQVHRGAGTLFQSPPPGAVHRLSTEGALWLHLRLRRGPAERQDWVLRLPMSVLDKVTVHQQDGSGWRAESAGDTLAVDRWPVRGRYPVFRLDLPPGEARDVYVRIQHSTPTQFPIELVTGTHHTESVQLDYLGLGAALGALLLLIASCLATGWVYRDRAFAWYAAYAALTSLAMSAYTGIASQFLWPGFGLLQDAPTNMLACIAVGAAVLFVRKTLGLRRRLPTLDRLCLVLGAAAPAAALLALVVGKTAFYAAMGAYVCVASCTTLLMSAMAWRRGDTVAPWVFAAQFPLVAAVVLTVTRNLGWVDLPFVPQYLVILALGIEVPLLLVALFMRSRDRHSAEVREQALSTHDALTGLLAPHLFQDRLSQVVTRFRRDQQNAAVMFIDLVNHARIREIYGSAVAEQSLLRSVIKLRRLLRDVDTVARVGEARFAVVLEGAIARSSVTDRATRLIAAGLMPLPGLKPDVTLHFHVAALLLSDRPMEADGIQAALSDQLARMSRRTRRPIRFIEKELPPAAADEPDSQFPNDDEGVPERGLAPAP</sequence>
<evidence type="ECO:0000256" key="2">
    <source>
        <dbReference type="SAM" id="Phobius"/>
    </source>
</evidence>
<dbReference type="PROSITE" id="PS50887">
    <property type="entry name" value="GGDEF"/>
    <property type="match status" value="1"/>
</dbReference>
<evidence type="ECO:0000256" key="1">
    <source>
        <dbReference type="SAM" id="MobiDB-lite"/>
    </source>
</evidence>
<feature type="transmembrane region" description="Helical" evidence="2">
    <location>
        <begin position="186"/>
        <end position="210"/>
    </location>
</feature>
<feature type="transmembrane region" description="Helical" evidence="2">
    <location>
        <begin position="217"/>
        <end position="241"/>
    </location>
</feature>
<protein>
    <submittedName>
        <fullName evidence="5">Diguanylate cyclase</fullName>
    </submittedName>
</protein>
<keyword evidence="6" id="KW-1185">Reference proteome</keyword>
<feature type="transmembrane region" description="Helical" evidence="2">
    <location>
        <begin position="335"/>
        <end position="354"/>
    </location>
</feature>
<dbReference type="InterPro" id="IPR029787">
    <property type="entry name" value="Nucleotide_cyclase"/>
</dbReference>
<organism evidence="5 6">
    <name type="scientific">Ramlibacter pallidus</name>
    <dbReference type="NCBI Taxonomy" id="2780087"/>
    <lineage>
        <taxon>Bacteria</taxon>
        <taxon>Pseudomonadati</taxon>
        <taxon>Pseudomonadota</taxon>
        <taxon>Betaproteobacteria</taxon>
        <taxon>Burkholderiales</taxon>
        <taxon>Comamonadaceae</taxon>
        <taxon>Ramlibacter</taxon>
    </lineage>
</organism>
<keyword evidence="2" id="KW-1133">Transmembrane helix</keyword>
<name>A0ABR9S133_9BURK</name>
<dbReference type="RefSeq" id="WP_193675846.1">
    <property type="nucleotide sequence ID" value="NZ_JADDIV010000002.1"/>
</dbReference>
<evidence type="ECO:0000313" key="5">
    <source>
        <dbReference type="EMBL" id="MBE7367224.1"/>
    </source>
</evidence>
<dbReference type="Pfam" id="PF07696">
    <property type="entry name" value="7TMR-DISMED2"/>
    <property type="match status" value="1"/>
</dbReference>
<dbReference type="PANTHER" id="PTHR44757:SF2">
    <property type="entry name" value="BIOFILM ARCHITECTURE MAINTENANCE PROTEIN MBAA"/>
    <property type="match status" value="1"/>
</dbReference>
<keyword evidence="2" id="KW-0472">Membrane</keyword>
<proteinExistence type="predicted"/>
<dbReference type="InterPro" id="IPR043128">
    <property type="entry name" value="Rev_trsase/Diguanyl_cyclase"/>
</dbReference>
<evidence type="ECO:0000313" key="6">
    <source>
        <dbReference type="Proteomes" id="UP000806285"/>
    </source>
</evidence>
<dbReference type="InterPro" id="IPR000160">
    <property type="entry name" value="GGDEF_dom"/>
</dbReference>
<dbReference type="Gene3D" id="3.30.70.270">
    <property type="match status" value="1"/>
</dbReference>
<accession>A0ABR9S133</accession>
<gene>
    <name evidence="5" type="ORF">IM787_06590</name>
</gene>
<dbReference type="EMBL" id="JADDIV010000002">
    <property type="protein sequence ID" value="MBE7367224.1"/>
    <property type="molecule type" value="Genomic_DNA"/>
</dbReference>